<evidence type="ECO:0000259" key="2">
    <source>
        <dbReference type="Pfam" id="PF00016"/>
    </source>
</evidence>
<dbReference type="InterPro" id="IPR033966">
    <property type="entry name" value="RuBisCO"/>
</dbReference>
<reference evidence="4 5" key="1">
    <citation type="journal article" date="2015" name="Nature">
        <title>rRNA introns, odd ribosomes, and small enigmatic genomes across a large radiation of phyla.</title>
        <authorList>
            <person name="Brown C.T."/>
            <person name="Hug L.A."/>
            <person name="Thomas B.C."/>
            <person name="Sharon I."/>
            <person name="Castelle C.J."/>
            <person name="Singh A."/>
            <person name="Wilkins M.J."/>
            <person name="Williams K.H."/>
            <person name="Banfield J.F."/>
        </authorList>
    </citation>
    <scope>NUCLEOTIDE SEQUENCE [LARGE SCALE GENOMIC DNA]</scope>
</reference>
<comment type="similarity">
    <text evidence="1">Belongs to the RuBisCO large chain family.</text>
</comment>
<name>A0A0G0FZH0_9BACT</name>
<dbReference type="Proteomes" id="UP000034140">
    <property type="component" value="Unassembled WGS sequence"/>
</dbReference>
<dbReference type="Gene3D" id="3.30.70.150">
    <property type="entry name" value="RuBisCO large subunit, N-terminal domain"/>
    <property type="match status" value="1"/>
</dbReference>
<evidence type="ECO:0000313" key="5">
    <source>
        <dbReference type="Proteomes" id="UP000034140"/>
    </source>
</evidence>
<accession>A0A0G0FZH0</accession>
<dbReference type="EMBL" id="LBRE01000006">
    <property type="protein sequence ID" value="KKP92735.1"/>
    <property type="molecule type" value="Genomic_DNA"/>
</dbReference>
<gene>
    <name evidence="4" type="ORF">UR96_C0006G0011</name>
</gene>
<dbReference type="Gene3D" id="3.20.20.110">
    <property type="entry name" value="Ribulose bisphosphate carboxylase, large subunit, C-terminal domain"/>
    <property type="match status" value="1"/>
</dbReference>
<dbReference type="PANTHER" id="PTHR42704:SF17">
    <property type="entry name" value="RIBULOSE BISPHOSPHATE CARBOXYLASE LARGE CHAIN"/>
    <property type="match status" value="1"/>
</dbReference>
<dbReference type="InterPro" id="IPR036422">
    <property type="entry name" value="RuBisCO_lsu_N_sf"/>
</dbReference>
<dbReference type="InterPro" id="IPR000685">
    <property type="entry name" value="RuBisCO_lsu_C"/>
</dbReference>
<dbReference type="SFLD" id="SFLDG00301">
    <property type="entry name" value="RuBisCO-like_proteins"/>
    <property type="match status" value="1"/>
</dbReference>
<dbReference type="InterPro" id="IPR036376">
    <property type="entry name" value="RuBisCO_lsu_C_sf"/>
</dbReference>
<evidence type="ECO:0000256" key="1">
    <source>
        <dbReference type="RuleBase" id="RU003834"/>
    </source>
</evidence>
<dbReference type="SFLD" id="SFLDS00014">
    <property type="entry name" value="RuBisCO"/>
    <property type="match status" value="1"/>
</dbReference>
<dbReference type="SUPFAM" id="SSF51649">
    <property type="entry name" value="RuBisCo, C-terminal domain"/>
    <property type="match status" value="1"/>
</dbReference>
<dbReference type="GO" id="GO:0015977">
    <property type="term" value="P:carbon fixation"/>
    <property type="evidence" value="ECO:0007669"/>
    <property type="project" value="InterPro"/>
</dbReference>
<feature type="domain" description="Ribulose bisphosphate carboxylase large subunit ferrodoxin-like N-terminal" evidence="3">
    <location>
        <begin position="21"/>
        <end position="134"/>
    </location>
</feature>
<dbReference type="Pfam" id="PF00016">
    <property type="entry name" value="RuBisCO_large"/>
    <property type="match status" value="1"/>
</dbReference>
<dbReference type="SUPFAM" id="SSF54966">
    <property type="entry name" value="RuBisCO, large subunit, small (N-terminal) domain"/>
    <property type="match status" value="1"/>
</dbReference>
<protein>
    <submittedName>
        <fullName evidence="4">Ribulose bisphosphate carboxylase, type III</fullName>
    </submittedName>
</protein>
<dbReference type="GO" id="GO:0016984">
    <property type="term" value="F:ribulose-bisphosphate carboxylase activity"/>
    <property type="evidence" value="ECO:0007669"/>
    <property type="project" value="InterPro"/>
</dbReference>
<comment type="caution">
    <text evidence="4">The sequence shown here is derived from an EMBL/GenBank/DDBJ whole genome shotgun (WGS) entry which is preliminary data.</text>
</comment>
<dbReference type="PATRIC" id="fig|1619090.3.peg.194"/>
<dbReference type="InterPro" id="IPR017443">
    <property type="entry name" value="RuBisCO_lsu_fd_N"/>
</dbReference>
<dbReference type="PANTHER" id="PTHR42704">
    <property type="entry name" value="RIBULOSE BISPHOSPHATE CARBOXYLASE"/>
    <property type="match status" value="1"/>
</dbReference>
<sequence>MVIGATHNGYIAPKGWKPKNPDENYIITYLDIELADGIGMDKFEDVVAACAAESSTGTWTDVYSGRDSGVRMAEKLRAVAFDLEPETKTFKIAYKKELFELDNMSGILAGVVGNIDGMKMLKAFRCLDIRFPKDIIQSFQGPQFGIDGMRELLHVEEGPLLCTVPKPKVGRTAKEQAKLAEILFSAANAQYHGIKDDENLTSLRFNTFDDRCELIHRVLREVERKTGQRKFYLCNVTHSNLDVMIQRADKIKAQGGRWMMMDIVTTGFSAIQTMRMHNPGLAIHAHRAMHSLFDRESGPGVYDKGEIKDFSMSMIVTAKIMRMLGVDSLHGGAPNTKMENYGEPKLIRDALQLDITPASSMTLGQNWYGMKPVWHVASGGLHPGTIPEVLHQLGEDIIIQTGGGVLGHPWGIEAGVEAVIQAKDVALGRGNMEQWIVEHPDTALAKAAHHWGFGPKII</sequence>
<proteinExistence type="inferred from homology"/>
<evidence type="ECO:0000313" key="4">
    <source>
        <dbReference type="EMBL" id="KKP92735.1"/>
    </source>
</evidence>
<dbReference type="GO" id="GO:0000287">
    <property type="term" value="F:magnesium ion binding"/>
    <property type="evidence" value="ECO:0007669"/>
    <property type="project" value="InterPro"/>
</dbReference>
<dbReference type="Pfam" id="PF02788">
    <property type="entry name" value="RuBisCO_large_N"/>
    <property type="match status" value="1"/>
</dbReference>
<evidence type="ECO:0000259" key="3">
    <source>
        <dbReference type="Pfam" id="PF02788"/>
    </source>
</evidence>
<feature type="domain" description="Ribulose bisphosphate carboxylase large subunit C-terminal" evidence="2">
    <location>
        <begin position="145"/>
        <end position="448"/>
    </location>
</feature>
<organism evidence="4 5">
    <name type="scientific">candidate division WS6 bacterium GW2011_GWC1_36_11</name>
    <dbReference type="NCBI Taxonomy" id="1619090"/>
    <lineage>
        <taxon>Bacteria</taxon>
        <taxon>Candidatus Dojkabacteria</taxon>
    </lineage>
</organism>
<dbReference type="AlphaFoldDB" id="A0A0G0FZH0"/>